<protein>
    <submittedName>
        <fullName evidence="7">Tetratricopeptide repeat protein</fullName>
    </submittedName>
</protein>
<dbReference type="SUPFAM" id="SSF48452">
    <property type="entry name" value="TPR-like"/>
    <property type="match status" value="2"/>
</dbReference>
<evidence type="ECO:0000313" key="8">
    <source>
        <dbReference type="Proteomes" id="UP000606193"/>
    </source>
</evidence>
<evidence type="ECO:0000256" key="6">
    <source>
        <dbReference type="SAM" id="SignalP"/>
    </source>
</evidence>
<feature type="coiled-coil region" evidence="4">
    <location>
        <begin position="78"/>
        <end position="131"/>
    </location>
</feature>
<dbReference type="InterPro" id="IPR051685">
    <property type="entry name" value="Ycf3/AcsC/BcsC/TPR_MFPF"/>
</dbReference>
<dbReference type="Pfam" id="PF13414">
    <property type="entry name" value="TPR_11"/>
    <property type="match status" value="1"/>
</dbReference>
<accession>A0ABR7N1M1</accession>
<feature type="chain" id="PRO_5047055503" evidence="6">
    <location>
        <begin position="20"/>
        <end position="434"/>
    </location>
</feature>
<keyword evidence="2 3" id="KW-0802">TPR repeat</keyword>
<comment type="caution">
    <text evidence="7">The sequence shown here is derived from an EMBL/GenBank/DDBJ whole genome shotgun (WGS) entry which is preliminary data.</text>
</comment>
<dbReference type="PANTHER" id="PTHR44943:SF4">
    <property type="entry name" value="TPR REPEAT-CONTAINING PROTEIN MJ0798"/>
    <property type="match status" value="1"/>
</dbReference>
<dbReference type="RefSeq" id="WP_249297879.1">
    <property type="nucleotide sequence ID" value="NZ_JACRSX010000008.1"/>
</dbReference>
<feature type="signal peptide" evidence="6">
    <location>
        <begin position="1"/>
        <end position="19"/>
    </location>
</feature>
<evidence type="ECO:0000313" key="7">
    <source>
        <dbReference type="EMBL" id="MBC8562517.1"/>
    </source>
</evidence>
<dbReference type="InterPro" id="IPR011990">
    <property type="entry name" value="TPR-like_helical_dom_sf"/>
</dbReference>
<evidence type="ECO:0000256" key="3">
    <source>
        <dbReference type="PROSITE-ProRule" id="PRU00339"/>
    </source>
</evidence>
<keyword evidence="1" id="KW-0677">Repeat</keyword>
<dbReference type="EMBL" id="JACRSX010000008">
    <property type="protein sequence ID" value="MBC8562517.1"/>
    <property type="molecule type" value="Genomic_DNA"/>
</dbReference>
<feature type="repeat" description="TPR" evidence="3">
    <location>
        <begin position="135"/>
        <end position="168"/>
    </location>
</feature>
<dbReference type="Pfam" id="PF13432">
    <property type="entry name" value="TPR_16"/>
    <property type="match status" value="1"/>
</dbReference>
<evidence type="ECO:0000256" key="4">
    <source>
        <dbReference type="SAM" id="Coils"/>
    </source>
</evidence>
<feature type="compositionally biased region" description="Low complexity" evidence="5">
    <location>
        <begin position="404"/>
        <end position="423"/>
    </location>
</feature>
<dbReference type="PROSITE" id="PS51257">
    <property type="entry name" value="PROKAR_LIPOPROTEIN"/>
    <property type="match status" value="1"/>
</dbReference>
<evidence type="ECO:0000256" key="5">
    <source>
        <dbReference type="SAM" id="MobiDB-lite"/>
    </source>
</evidence>
<dbReference type="Pfam" id="PF13174">
    <property type="entry name" value="TPR_6"/>
    <property type="match status" value="1"/>
</dbReference>
<keyword evidence="4" id="KW-0175">Coiled coil</keyword>
<keyword evidence="6" id="KW-0732">Signal</keyword>
<organism evidence="7 8">
    <name type="scientific">Jutongia huaianensis</name>
    <dbReference type="NCBI Taxonomy" id="2763668"/>
    <lineage>
        <taxon>Bacteria</taxon>
        <taxon>Bacillati</taxon>
        <taxon>Bacillota</taxon>
        <taxon>Clostridia</taxon>
        <taxon>Lachnospirales</taxon>
        <taxon>Lachnospiraceae</taxon>
        <taxon>Jutongia</taxon>
    </lineage>
</organism>
<reference evidence="7 8" key="1">
    <citation type="submission" date="2020-08" db="EMBL/GenBank/DDBJ databases">
        <title>Genome public.</title>
        <authorList>
            <person name="Liu C."/>
            <person name="Sun Q."/>
        </authorList>
    </citation>
    <scope>NUCLEOTIDE SEQUENCE [LARGE SCALE GENOMIC DNA]</scope>
    <source>
        <strain evidence="7 8">NSJ-37</strain>
    </source>
</reference>
<gene>
    <name evidence="7" type="ORF">H8704_07735</name>
</gene>
<keyword evidence="8" id="KW-1185">Reference proteome</keyword>
<evidence type="ECO:0000256" key="1">
    <source>
        <dbReference type="ARBA" id="ARBA00022737"/>
    </source>
</evidence>
<name>A0ABR7N1M1_9FIRM</name>
<dbReference type="Pfam" id="PF13181">
    <property type="entry name" value="TPR_8"/>
    <property type="match status" value="1"/>
</dbReference>
<feature type="region of interest" description="Disordered" evidence="5">
    <location>
        <begin position="333"/>
        <end position="434"/>
    </location>
</feature>
<dbReference type="PANTHER" id="PTHR44943">
    <property type="entry name" value="CELLULOSE SYNTHASE OPERON PROTEIN C"/>
    <property type="match status" value="1"/>
</dbReference>
<dbReference type="PROSITE" id="PS50005">
    <property type="entry name" value="TPR"/>
    <property type="match status" value="3"/>
</dbReference>
<feature type="repeat" description="TPR" evidence="3">
    <location>
        <begin position="58"/>
        <end position="91"/>
    </location>
</feature>
<dbReference type="InterPro" id="IPR019734">
    <property type="entry name" value="TPR_rpt"/>
</dbReference>
<dbReference type="SMART" id="SM00028">
    <property type="entry name" value="TPR"/>
    <property type="match status" value="6"/>
</dbReference>
<feature type="repeat" description="TPR" evidence="3">
    <location>
        <begin position="98"/>
        <end position="131"/>
    </location>
</feature>
<proteinExistence type="predicted"/>
<feature type="compositionally biased region" description="Polar residues" evidence="5">
    <location>
        <begin position="390"/>
        <end position="400"/>
    </location>
</feature>
<dbReference type="Proteomes" id="UP000606193">
    <property type="component" value="Unassembled WGS sequence"/>
</dbReference>
<evidence type="ECO:0000256" key="2">
    <source>
        <dbReference type="ARBA" id="ARBA00022803"/>
    </source>
</evidence>
<dbReference type="Gene3D" id="1.25.40.10">
    <property type="entry name" value="Tetratricopeptide repeat domain"/>
    <property type="match status" value="2"/>
</dbReference>
<sequence length="434" mass="47284">MRKQAWLAAAIFGCSVLMAGCGTADKSYQKGIQAMQAGKYEDAGKYLQKATKENGDRAEYYIAYGMYLNEQGEYDEALKQFKNAYQDTKNTIANVNNKQVYLGQAIAYSHLQEYEKALDACDKALELKNTESLNHRIWCSKGVVLEALGRQDEAVKAYQKAVDENKENWQAYYRLGAIYQELGDNDAAGQAQEFLNAAYQKGNQEATYYLGMLSVSQGDKDKGKKYLTKFVSKGSGEYLQTAYNTLAAMAIQEEDYSAAEEYLSKARASAKGAAAQELSRNQMILMEKQGMFGEALTIAQDYLKQYPEDKAMKREYRFLKTRDAIAKGNEAVQSTVDIDDTDTSGGADSPNGDHTVKDVSGVAATKAPVTSNKTAEPAASAATGVDRTSKVSQGPQTATPAGSPAAAQQKVTTAPTATPQKTTSSYTDTEESVN</sequence>